<feature type="compositionally biased region" description="Basic and acidic residues" evidence="1">
    <location>
        <begin position="8"/>
        <end position="21"/>
    </location>
</feature>
<dbReference type="RefSeq" id="WP_019966638.1">
    <property type="nucleotide sequence ID" value="NZ_UGSK01000001.1"/>
</dbReference>
<protein>
    <submittedName>
        <fullName evidence="2">Uncharacterized protein</fullName>
    </submittedName>
</protein>
<evidence type="ECO:0000313" key="3">
    <source>
        <dbReference type="Proteomes" id="UP000255000"/>
    </source>
</evidence>
<accession>A0A378ZUS9</accession>
<dbReference type="AlphaFoldDB" id="A0A378ZUS9"/>
<dbReference type="Proteomes" id="UP000255000">
    <property type="component" value="Unassembled WGS sequence"/>
</dbReference>
<reference evidence="2 3" key="1">
    <citation type="submission" date="2018-06" db="EMBL/GenBank/DDBJ databases">
        <authorList>
            <consortium name="Pathogen Informatics"/>
            <person name="Doyle S."/>
        </authorList>
    </citation>
    <scope>NUCLEOTIDE SEQUENCE [LARGE SCALE GENOMIC DNA]</scope>
    <source>
        <strain evidence="2 3">NCTC13350</strain>
    </source>
</reference>
<dbReference type="EMBL" id="UGSK01000001">
    <property type="protein sequence ID" value="SUB01012.1"/>
    <property type="molecule type" value="Genomic_DNA"/>
</dbReference>
<evidence type="ECO:0000256" key="1">
    <source>
        <dbReference type="SAM" id="MobiDB-lite"/>
    </source>
</evidence>
<name>A0A378ZUS9_9HYPH</name>
<feature type="region of interest" description="Disordered" evidence="1">
    <location>
        <begin position="1"/>
        <end position="48"/>
    </location>
</feature>
<evidence type="ECO:0000313" key="2">
    <source>
        <dbReference type="EMBL" id="SUB01012.1"/>
    </source>
</evidence>
<proteinExistence type="predicted"/>
<organism evidence="2 3">
    <name type="scientific">Pannonibacter phragmitetus</name>
    <dbReference type="NCBI Taxonomy" id="121719"/>
    <lineage>
        <taxon>Bacteria</taxon>
        <taxon>Pseudomonadati</taxon>
        <taxon>Pseudomonadota</taxon>
        <taxon>Alphaproteobacteria</taxon>
        <taxon>Hyphomicrobiales</taxon>
        <taxon>Stappiaceae</taxon>
        <taxon>Pannonibacter</taxon>
    </lineage>
</organism>
<sequence length="48" mass="5110">MAKGQKRSTREIRKPKQDKTAAKAAPVPFANSNKPGTSPFPKLGASKS</sequence>
<gene>
    <name evidence="2" type="ORF">NCTC13350_01943</name>
</gene>